<proteinExistence type="predicted"/>
<keyword evidence="1" id="KW-0472">Membrane</keyword>
<gene>
    <name evidence="2" type="ORF">H312_02597</name>
</gene>
<dbReference type="HOGENOM" id="CLU_979934_0_0_1"/>
<evidence type="ECO:0000313" key="2">
    <source>
        <dbReference type="EMBL" id="KCZ80006.1"/>
    </source>
</evidence>
<dbReference type="VEuPathDB" id="MicrosporidiaDB:H312_02597"/>
<evidence type="ECO:0000256" key="1">
    <source>
        <dbReference type="SAM" id="Phobius"/>
    </source>
</evidence>
<protein>
    <submittedName>
        <fullName evidence="2">Uncharacterized protein</fullName>
    </submittedName>
</protein>
<reference evidence="2 3" key="2">
    <citation type="submission" date="2014-03" db="EMBL/GenBank/DDBJ databases">
        <title>The Genome Sequence of Anncaliia algerae insect isolate PRA339.</title>
        <authorList>
            <consortium name="The Broad Institute Genome Sequencing Platform"/>
            <consortium name="The Broad Institute Genome Sequencing Center for Infectious Disease"/>
            <person name="Cuomo C."/>
            <person name="Becnel J."/>
            <person name="Sanscrainte N."/>
            <person name="Walker B."/>
            <person name="Young S.K."/>
            <person name="Zeng Q."/>
            <person name="Gargeya S."/>
            <person name="Fitzgerald M."/>
            <person name="Haas B."/>
            <person name="Abouelleil A."/>
            <person name="Alvarado L."/>
            <person name="Arachchi H.M."/>
            <person name="Berlin A.M."/>
            <person name="Chapman S.B."/>
            <person name="Dewar J."/>
            <person name="Goldberg J."/>
            <person name="Griggs A."/>
            <person name="Gujja S."/>
            <person name="Hansen M."/>
            <person name="Howarth C."/>
            <person name="Imamovic A."/>
            <person name="Larimer J."/>
            <person name="McCowan C."/>
            <person name="Murphy C."/>
            <person name="Neiman D."/>
            <person name="Pearson M."/>
            <person name="Priest M."/>
            <person name="Roberts A."/>
            <person name="Saif S."/>
            <person name="Shea T."/>
            <person name="Sisk P."/>
            <person name="Sykes S."/>
            <person name="Wortman J."/>
            <person name="Nusbaum C."/>
            <person name="Birren B."/>
        </authorList>
    </citation>
    <scope>NUCLEOTIDE SEQUENCE [LARGE SCALE GENOMIC DNA]</scope>
    <source>
        <strain evidence="2 3">PRA339</strain>
    </source>
</reference>
<feature type="transmembrane region" description="Helical" evidence="1">
    <location>
        <begin position="6"/>
        <end position="23"/>
    </location>
</feature>
<dbReference type="OrthoDB" id="10376572at2759"/>
<keyword evidence="1" id="KW-1133">Transmembrane helix</keyword>
<keyword evidence="1" id="KW-0812">Transmembrane</keyword>
<dbReference type="EMBL" id="KK365211">
    <property type="protein sequence ID" value="KCZ80006.1"/>
    <property type="molecule type" value="Genomic_DNA"/>
</dbReference>
<dbReference type="Proteomes" id="UP000030655">
    <property type="component" value="Unassembled WGS sequence"/>
</dbReference>
<accession>A0A059EZ67</accession>
<dbReference type="AlphaFoldDB" id="A0A059EZ67"/>
<evidence type="ECO:0000313" key="3">
    <source>
        <dbReference type="Proteomes" id="UP000030655"/>
    </source>
</evidence>
<organism evidence="2 3">
    <name type="scientific">Anncaliia algerae PRA339</name>
    <dbReference type="NCBI Taxonomy" id="1288291"/>
    <lineage>
        <taxon>Eukaryota</taxon>
        <taxon>Fungi</taxon>
        <taxon>Fungi incertae sedis</taxon>
        <taxon>Microsporidia</taxon>
        <taxon>Tubulinosematoidea</taxon>
        <taxon>Tubulinosematidae</taxon>
        <taxon>Anncaliia</taxon>
    </lineage>
</organism>
<sequence length="284" mass="32943">MNLAVIIGISLILLIIVILFIMLQRIKKRAKVTNEIHNAIIRILIIMEHFIKSKAIRCPETPEHPLHDLLSRYLDAESDKNSIIESFLKYFGNKIPTGANTTINIFRIFLKELLDEQLGFKTDLNGFWLGPGNSSSIDKERTVAKNFVWLYKASDSMQKGYPYYFYANIPLLKYTKSLKKSFRSKVEETVKDFNLKKDFGTKGLKGPEVLILFFDDPLESKNVDFSLYFDGYFLHGVCFKEYSNEFLVMESNNPLNEISLKKYKEKNSLLSFAIFKKMEVEIVK</sequence>
<reference evidence="3" key="1">
    <citation type="submission" date="2013-02" db="EMBL/GenBank/DDBJ databases">
        <authorList>
            <consortium name="The Broad Institute Genome Sequencing Platform"/>
            <person name="Cuomo C."/>
            <person name="Becnel J."/>
            <person name="Sanscrainte N."/>
            <person name="Walker B."/>
            <person name="Young S.K."/>
            <person name="Zeng Q."/>
            <person name="Gargeya S."/>
            <person name="Fitzgerald M."/>
            <person name="Haas B."/>
            <person name="Abouelleil A."/>
            <person name="Alvarado L."/>
            <person name="Arachchi H.M."/>
            <person name="Berlin A.M."/>
            <person name="Chapman S.B."/>
            <person name="Dewar J."/>
            <person name="Goldberg J."/>
            <person name="Griggs A."/>
            <person name="Gujja S."/>
            <person name="Hansen M."/>
            <person name="Howarth C."/>
            <person name="Imamovic A."/>
            <person name="Larimer J."/>
            <person name="McCowan C."/>
            <person name="Murphy C."/>
            <person name="Neiman D."/>
            <person name="Pearson M."/>
            <person name="Priest M."/>
            <person name="Roberts A."/>
            <person name="Saif S."/>
            <person name="Shea T."/>
            <person name="Sisk P."/>
            <person name="Sykes S."/>
            <person name="Wortman J."/>
            <person name="Nusbaum C."/>
            <person name="Birren B."/>
        </authorList>
    </citation>
    <scope>NUCLEOTIDE SEQUENCE [LARGE SCALE GENOMIC DNA]</scope>
    <source>
        <strain evidence="3">PRA339</strain>
    </source>
</reference>
<keyword evidence="3" id="KW-1185">Reference proteome</keyword>
<name>A0A059EZ67_9MICR</name>